<dbReference type="Gene3D" id="3.10.450.50">
    <property type="match status" value="1"/>
</dbReference>
<dbReference type="SUPFAM" id="SSF54427">
    <property type="entry name" value="NTF2-like"/>
    <property type="match status" value="1"/>
</dbReference>
<comment type="caution">
    <text evidence="2">The sequence shown here is derived from an EMBL/GenBank/DDBJ whole genome shotgun (WGS) entry which is preliminary data.</text>
</comment>
<keyword evidence="3" id="KW-1185">Reference proteome</keyword>
<feature type="domain" description="SnoaL-like" evidence="1">
    <location>
        <begin position="7"/>
        <end position="136"/>
    </location>
</feature>
<organism evidence="2 3">
    <name type="scientific">Nocardioides immobilis</name>
    <dbReference type="NCBI Taxonomy" id="2049295"/>
    <lineage>
        <taxon>Bacteria</taxon>
        <taxon>Bacillati</taxon>
        <taxon>Actinomycetota</taxon>
        <taxon>Actinomycetes</taxon>
        <taxon>Propionibacteriales</taxon>
        <taxon>Nocardioidaceae</taxon>
        <taxon>Nocardioides</taxon>
    </lineage>
</organism>
<dbReference type="EMBL" id="QXGH01000018">
    <property type="protein sequence ID" value="RHW26239.1"/>
    <property type="molecule type" value="Genomic_DNA"/>
</dbReference>
<dbReference type="InterPro" id="IPR037401">
    <property type="entry name" value="SnoaL-like"/>
</dbReference>
<dbReference type="Pfam" id="PF13577">
    <property type="entry name" value="SnoaL_4"/>
    <property type="match status" value="1"/>
</dbReference>
<accession>A0A417Y0R5</accession>
<proteinExistence type="predicted"/>
<gene>
    <name evidence="2" type="ORF">D0Z08_14795</name>
</gene>
<evidence type="ECO:0000313" key="2">
    <source>
        <dbReference type="EMBL" id="RHW26239.1"/>
    </source>
</evidence>
<dbReference type="RefSeq" id="WP_118926025.1">
    <property type="nucleotide sequence ID" value="NZ_QXGH01000018.1"/>
</dbReference>
<dbReference type="OrthoDB" id="4941530at2"/>
<name>A0A417Y0R5_9ACTN</name>
<sequence>MGARMDARDELDIRNLIARVAWMTDNWTSIEEYLLNYREDATWEIEGHGQYQGHEGIGRRVQEMLDQGVCGPGLPARHSVTSLEVIPDDVDPSSAVARSFGVMISTLDGEPVVVSYGQKHDYVRKGADGVWRVSRRVIGVQAWEEKTQAAAHAQGY</sequence>
<protein>
    <recommendedName>
        <fullName evidence="1">SnoaL-like domain-containing protein</fullName>
    </recommendedName>
</protein>
<evidence type="ECO:0000313" key="3">
    <source>
        <dbReference type="Proteomes" id="UP000283644"/>
    </source>
</evidence>
<dbReference type="AlphaFoldDB" id="A0A417Y0R5"/>
<reference evidence="2 3" key="1">
    <citation type="submission" date="2018-09" db="EMBL/GenBank/DDBJ databases">
        <title>Genome sequencing of Nocardioides immobilis CCTCC AB 2017083 for comparison to Nocardioides silvaticus.</title>
        <authorList>
            <person name="Li C."/>
            <person name="Wang G."/>
        </authorList>
    </citation>
    <scope>NUCLEOTIDE SEQUENCE [LARGE SCALE GENOMIC DNA]</scope>
    <source>
        <strain evidence="2 3">CCTCC AB 2017083</strain>
    </source>
</reference>
<evidence type="ECO:0000259" key="1">
    <source>
        <dbReference type="Pfam" id="PF13577"/>
    </source>
</evidence>
<dbReference type="InterPro" id="IPR032710">
    <property type="entry name" value="NTF2-like_dom_sf"/>
</dbReference>
<dbReference type="Proteomes" id="UP000283644">
    <property type="component" value="Unassembled WGS sequence"/>
</dbReference>